<dbReference type="GO" id="GO:0009272">
    <property type="term" value="P:fungal-type cell wall biogenesis"/>
    <property type="evidence" value="ECO:0007669"/>
    <property type="project" value="TreeGrafter"/>
</dbReference>
<dbReference type="SUPFAM" id="SSF48208">
    <property type="entry name" value="Six-hairpin glycosidases"/>
    <property type="match status" value="1"/>
</dbReference>
<evidence type="ECO:0000256" key="14">
    <source>
        <dbReference type="SAM" id="SignalP"/>
    </source>
</evidence>
<feature type="chain" id="PRO_5040266481" description="Mannan endo-1,6-alpha-mannosidase" evidence="14">
    <location>
        <begin position="18"/>
        <end position="462"/>
    </location>
</feature>
<dbReference type="OrthoDB" id="4187847at2759"/>
<dbReference type="AlphaFoldDB" id="A0A9P0QV30"/>
<organism evidence="15 16">
    <name type="scientific">[Candida] railenensis</name>
    <dbReference type="NCBI Taxonomy" id="45579"/>
    <lineage>
        <taxon>Eukaryota</taxon>
        <taxon>Fungi</taxon>
        <taxon>Dikarya</taxon>
        <taxon>Ascomycota</taxon>
        <taxon>Saccharomycotina</taxon>
        <taxon>Pichiomycetes</taxon>
        <taxon>Debaryomycetaceae</taxon>
        <taxon>Kurtzmaniella</taxon>
    </lineage>
</organism>
<proteinExistence type="inferred from homology"/>
<keyword evidence="10" id="KW-0961">Cell wall biogenesis/degradation</keyword>
<evidence type="ECO:0000256" key="6">
    <source>
        <dbReference type="ARBA" id="ARBA00022801"/>
    </source>
</evidence>
<comment type="similarity">
    <text evidence="3 11">Belongs to the glycosyl hydrolase 76 family.</text>
</comment>
<evidence type="ECO:0000256" key="3">
    <source>
        <dbReference type="ARBA" id="ARBA00009699"/>
    </source>
</evidence>
<dbReference type="GO" id="GO:0007117">
    <property type="term" value="P:budding cell bud growth"/>
    <property type="evidence" value="ECO:0007669"/>
    <property type="project" value="TreeGrafter"/>
</dbReference>
<evidence type="ECO:0000256" key="5">
    <source>
        <dbReference type="ARBA" id="ARBA00022729"/>
    </source>
</evidence>
<evidence type="ECO:0000256" key="10">
    <source>
        <dbReference type="ARBA" id="ARBA00023316"/>
    </source>
</evidence>
<keyword evidence="9 11" id="KW-0326">Glycosidase</keyword>
<evidence type="ECO:0000256" key="4">
    <source>
        <dbReference type="ARBA" id="ARBA00012350"/>
    </source>
</evidence>
<keyword evidence="13" id="KW-1133">Transmembrane helix</keyword>
<evidence type="ECO:0000313" key="15">
    <source>
        <dbReference type="EMBL" id="CAH2355514.1"/>
    </source>
</evidence>
<name>A0A9P0QV30_9ASCO</name>
<dbReference type="PANTHER" id="PTHR12145">
    <property type="entry name" value="MANNAN ENDO-1,6-ALPHA-MANNOSIDASE DCW1"/>
    <property type="match status" value="1"/>
</dbReference>
<dbReference type="Gene3D" id="1.50.10.20">
    <property type="match status" value="1"/>
</dbReference>
<evidence type="ECO:0000256" key="1">
    <source>
        <dbReference type="ARBA" id="ARBA00001452"/>
    </source>
</evidence>
<evidence type="ECO:0000256" key="13">
    <source>
        <dbReference type="SAM" id="Phobius"/>
    </source>
</evidence>
<evidence type="ECO:0000256" key="9">
    <source>
        <dbReference type="ARBA" id="ARBA00023295"/>
    </source>
</evidence>
<feature type="region of interest" description="Disordered" evidence="12">
    <location>
        <begin position="407"/>
        <end position="428"/>
    </location>
</feature>
<protein>
    <recommendedName>
        <fullName evidence="4 11">Mannan endo-1,6-alpha-mannosidase</fullName>
        <ecNumber evidence="4 11">3.2.1.101</ecNumber>
    </recommendedName>
</protein>
<dbReference type="GO" id="GO:0071555">
    <property type="term" value="P:cell wall organization"/>
    <property type="evidence" value="ECO:0007669"/>
    <property type="project" value="UniProtKB-KW"/>
</dbReference>
<reference evidence="15" key="1">
    <citation type="submission" date="2022-03" db="EMBL/GenBank/DDBJ databases">
        <authorList>
            <person name="Legras J.-L."/>
            <person name="Devillers H."/>
            <person name="Grondin C."/>
        </authorList>
    </citation>
    <scope>NUCLEOTIDE SEQUENCE</scope>
    <source>
        <strain evidence="15">CLIB 1423</strain>
    </source>
</reference>
<keyword evidence="16" id="KW-1185">Reference proteome</keyword>
<comment type="catalytic activity">
    <reaction evidence="1 11">
        <text>Random hydrolysis of (1-&gt;6)-alpha-D-mannosidic linkages in unbranched (1-&gt;6)-mannans.</text>
        <dbReference type="EC" id="3.2.1.101"/>
    </reaction>
</comment>
<dbReference type="GO" id="GO:0008496">
    <property type="term" value="F:mannan endo-1,6-alpha-mannosidase activity"/>
    <property type="evidence" value="ECO:0007669"/>
    <property type="project" value="UniProtKB-UniRule"/>
</dbReference>
<evidence type="ECO:0000313" key="16">
    <source>
        <dbReference type="Proteomes" id="UP000837801"/>
    </source>
</evidence>
<evidence type="ECO:0000256" key="2">
    <source>
        <dbReference type="ARBA" id="ARBA00004308"/>
    </source>
</evidence>
<dbReference type="EC" id="3.2.1.101" evidence="4 11"/>
<keyword evidence="6 11" id="KW-0378">Hydrolase</keyword>
<dbReference type="InterPro" id="IPR005198">
    <property type="entry name" value="Glyco_hydro_76"/>
</dbReference>
<dbReference type="Proteomes" id="UP000837801">
    <property type="component" value="Unassembled WGS sequence"/>
</dbReference>
<feature type="signal peptide" evidence="14">
    <location>
        <begin position="1"/>
        <end position="17"/>
    </location>
</feature>
<keyword evidence="7 13" id="KW-0472">Membrane</keyword>
<evidence type="ECO:0000256" key="12">
    <source>
        <dbReference type="SAM" id="MobiDB-lite"/>
    </source>
</evidence>
<sequence>MKFSCIIPLLLSSAVSAIWLDTNNKTTIAEDTALIAKGLLDYYEGYDYGGTIGMFTSPYYWWEAGGAWGSLIDYTFYLQNNTLVPLIKDALLYQTGDDDNYIPLNQSTTEGNDDQGFWGIAVMAAAERNFSNPDESTGKSWLALTQAVFNTMTARWDTATCNGGLRWQIFQWNSGYDYKNSVSNGCLFQIGARLARYTGNTTYSDWAEKVWDWMEDSGLIVDMGGYWTDHGGLLTPGEPYYYIYDGAYVDGNCTNVTKYVWTYNFGLMIAGTAYLYNFTEDEKWYNRTAALLRGSSVFFINNSIMYEAACQGAGNCNNDQRSFKAYFSRFLALTSIMVPATRPTIYQWLVDSANAAAQSCSGGTDGHTCGLNWNATGWDGYYGLGEQMSALEVMQNLLVEDLPGPYTAETGGSSQGDPAGGYATTATDQSPLDLDAGDKAGAAIITAVIGISLVGSAVWLLI</sequence>
<comment type="caution">
    <text evidence="15">The sequence shown here is derived from an EMBL/GenBank/DDBJ whole genome shotgun (WGS) entry which is preliminary data.</text>
</comment>
<keyword evidence="5 14" id="KW-0732">Signal</keyword>
<evidence type="ECO:0000256" key="8">
    <source>
        <dbReference type="ARBA" id="ARBA00023180"/>
    </source>
</evidence>
<gene>
    <name evidence="15" type="ORF">CLIB1423_27S01310</name>
</gene>
<dbReference type="Pfam" id="PF03663">
    <property type="entry name" value="Glyco_hydro_76"/>
    <property type="match status" value="1"/>
</dbReference>
<keyword evidence="13" id="KW-0812">Transmembrane</keyword>
<dbReference type="GO" id="GO:0016052">
    <property type="term" value="P:carbohydrate catabolic process"/>
    <property type="evidence" value="ECO:0007669"/>
    <property type="project" value="InterPro"/>
</dbReference>
<evidence type="ECO:0000256" key="11">
    <source>
        <dbReference type="PIRNR" id="PIRNR016302"/>
    </source>
</evidence>
<accession>A0A9P0QV30</accession>
<dbReference type="PIRSF" id="PIRSF016302">
    <property type="entry name" value="Man_a_manosd"/>
    <property type="match status" value="1"/>
</dbReference>
<dbReference type="PANTHER" id="PTHR12145:SF36">
    <property type="entry name" value="MANNAN ENDO-1,6-ALPHA-MANNOSIDASE DCW1"/>
    <property type="match status" value="1"/>
</dbReference>
<comment type="subcellular location">
    <subcellularLocation>
        <location evidence="2">Endomembrane system</location>
    </subcellularLocation>
</comment>
<dbReference type="GO" id="GO:0012505">
    <property type="term" value="C:endomembrane system"/>
    <property type="evidence" value="ECO:0007669"/>
    <property type="project" value="UniProtKB-SubCell"/>
</dbReference>
<keyword evidence="8" id="KW-0325">Glycoprotein</keyword>
<dbReference type="InterPro" id="IPR008928">
    <property type="entry name" value="6-hairpin_glycosidase_sf"/>
</dbReference>
<dbReference type="EMBL" id="CAKXYY010000027">
    <property type="protein sequence ID" value="CAH2355514.1"/>
    <property type="molecule type" value="Genomic_DNA"/>
</dbReference>
<dbReference type="FunFam" id="1.50.10.20:FF:000006">
    <property type="entry name" value="Mannan endo-1,6-alpha-mannosidase"/>
    <property type="match status" value="1"/>
</dbReference>
<evidence type="ECO:0000256" key="7">
    <source>
        <dbReference type="ARBA" id="ARBA00023136"/>
    </source>
</evidence>
<dbReference type="InterPro" id="IPR014480">
    <property type="entry name" value="Mannan-1_6-alpha_mannosidase"/>
</dbReference>
<feature type="transmembrane region" description="Helical" evidence="13">
    <location>
        <begin position="440"/>
        <end position="461"/>
    </location>
</feature>